<keyword evidence="4" id="KW-1185">Reference proteome</keyword>
<dbReference type="GO" id="GO:0030288">
    <property type="term" value="C:outer membrane-bounded periplasmic space"/>
    <property type="evidence" value="ECO:0007669"/>
    <property type="project" value="TreeGrafter"/>
</dbReference>
<gene>
    <name evidence="3" type="ORF">BLX24_00115</name>
</gene>
<dbReference type="GO" id="GO:0004175">
    <property type="term" value="F:endopeptidase activity"/>
    <property type="evidence" value="ECO:0007669"/>
    <property type="project" value="TreeGrafter"/>
</dbReference>
<dbReference type="PANTHER" id="PTHR32060">
    <property type="entry name" value="TAIL-SPECIFIC PROTEASE"/>
    <property type="match status" value="1"/>
</dbReference>
<proteinExistence type="predicted"/>
<dbReference type="Pfam" id="PF03572">
    <property type="entry name" value="Peptidase_S41"/>
    <property type="match status" value="1"/>
</dbReference>
<comment type="caution">
    <text evidence="3">The sequence shown here is derived from an EMBL/GenBank/DDBJ whole genome shotgun (WGS) entry which is preliminary data.</text>
</comment>
<evidence type="ECO:0000313" key="3">
    <source>
        <dbReference type="EMBL" id="OIN60568.1"/>
    </source>
</evidence>
<dbReference type="GO" id="GO:0007165">
    <property type="term" value="P:signal transduction"/>
    <property type="evidence" value="ECO:0007669"/>
    <property type="project" value="TreeGrafter"/>
</dbReference>
<feature type="chain" id="PRO_5010226186" description="Tail specific protease domain-containing protein" evidence="1">
    <location>
        <begin position="21"/>
        <end position="362"/>
    </location>
</feature>
<dbReference type="SUPFAM" id="SSF52096">
    <property type="entry name" value="ClpP/crotonase"/>
    <property type="match status" value="1"/>
</dbReference>
<dbReference type="OrthoDB" id="2327485at2"/>
<dbReference type="RefSeq" id="WP_071501070.1">
    <property type="nucleotide sequence ID" value="NZ_MORL01000001.1"/>
</dbReference>
<dbReference type="InterPro" id="IPR005151">
    <property type="entry name" value="Tail-specific_protease"/>
</dbReference>
<evidence type="ECO:0000256" key="1">
    <source>
        <dbReference type="SAM" id="SignalP"/>
    </source>
</evidence>
<evidence type="ECO:0000259" key="2">
    <source>
        <dbReference type="Pfam" id="PF03572"/>
    </source>
</evidence>
<dbReference type="Gene3D" id="3.90.226.10">
    <property type="entry name" value="2-enoyl-CoA Hydratase, Chain A, domain 1"/>
    <property type="match status" value="1"/>
</dbReference>
<reference evidence="3 4" key="1">
    <citation type="submission" date="2016-10" db="EMBL/GenBank/DDBJ databases">
        <title>Arsenicibacter rosenii gen. nov., sp. nov., an efficient arsenic-methylating bacterium isolated from an arsenic-contaminated paddy soil.</title>
        <authorList>
            <person name="Huang K."/>
        </authorList>
    </citation>
    <scope>NUCLEOTIDE SEQUENCE [LARGE SCALE GENOMIC DNA]</scope>
    <source>
        <strain evidence="3 4">SM-1</strain>
    </source>
</reference>
<dbReference type="AlphaFoldDB" id="A0A1S2VRQ3"/>
<protein>
    <recommendedName>
        <fullName evidence="2">Tail specific protease domain-containing protein</fullName>
    </recommendedName>
</protein>
<dbReference type="EMBL" id="MORL01000001">
    <property type="protein sequence ID" value="OIN60568.1"/>
    <property type="molecule type" value="Genomic_DNA"/>
</dbReference>
<dbReference type="GO" id="GO:0006508">
    <property type="term" value="P:proteolysis"/>
    <property type="evidence" value="ECO:0007669"/>
    <property type="project" value="InterPro"/>
</dbReference>
<dbReference type="PANTHER" id="PTHR32060:SF30">
    <property type="entry name" value="CARBOXY-TERMINAL PROCESSING PROTEASE CTPA"/>
    <property type="match status" value="1"/>
</dbReference>
<dbReference type="InterPro" id="IPR029045">
    <property type="entry name" value="ClpP/crotonase-like_dom_sf"/>
</dbReference>
<sequence length="362" mass="40745">MKTIHILLFCLFFFSVTAFGQSSRPATGCRCPAALNEAIDKTTRIYAGFTDKVTPATQKSYNQLVTKTKQLARSAKTADDCHAVLKTYTSFFKDSHVFVIRQQAGAAPVLYADVIKDRTDLVQFRQLDPKTLYIRLAVFNQREVDRLDSLLRANAQLISRTPDLIFDVRGNGGGNTSTSDEMVKLIYTNPIQYPSWDYRSSPELIESTRDNIASMMKDSVNNAFFIKRQRFLLTGLLANPGGMVSDGEDLTRPADVSPDANPKRIALLIDKGCGSSTEFFVFECKQSKKVTLFGTNTHGVMDYGLDQNFNLCDGSFSLALPWGRNGWTRQYRIDNIGFAPDVRIPAAEKDWIQFVKRHWARQ</sequence>
<feature type="domain" description="Tail specific protease" evidence="2">
    <location>
        <begin position="131"/>
        <end position="343"/>
    </location>
</feature>
<dbReference type="Proteomes" id="UP000181790">
    <property type="component" value="Unassembled WGS sequence"/>
</dbReference>
<dbReference type="GO" id="GO:0008236">
    <property type="term" value="F:serine-type peptidase activity"/>
    <property type="evidence" value="ECO:0007669"/>
    <property type="project" value="InterPro"/>
</dbReference>
<evidence type="ECO:0000313" key="4">
    <source>
        <dbReference type="Proteomes" id="UP000181790"/>
    </source>
</evidence>
<keyword evidence="1" id="KW-0732">Signal</keyword>
<name>A0A1S2VRQ3_9BACT</name>
<feature type="signal peptide" evidence="1">
    <location>
        <begin position="1"/>
        <end position="20"/>
    </location>
</feature>
<accession>A0A1S2VRQ3</accession>
<organism evidence="3 4">
    <name type="scientific">Arsenicibacter rosenii</name>
    <dbReference type="NCBI Taxonomy" id="1750698"/>
    <lineage>
        <taxon>Bacteria</taxon>
        <taxon>Pseudomonadati</taxon>
        <taxon>Bacteroidota</taxon>
        <taxon>Cytophagia</taxon>
        <taxon>Cytophagales</taxon>
        <taxon>Spirosomataceae</taxon>
        <taxon>Arsenicibacter</taxon>
    </lineage>
</organism>